<organism evidence="2">
    <name type="scientific">Ixodes ricinus</name>
    <name type="common">Common tick</name>
    <name type="synonym">Acarus ricinus</name>
    <dbReference type="NCBI Taxonomy" id="34613"/>
    <lineage>
        <taxon>Eukaryota</taxon>
        <taxon>Metazoa</taxon>
        <taxon>Ecdysozoa</taxon>
        <taxon>Arthropoda</taxon>
        <taxon>Chelicerata</taxon>
        <taxon>Arachnida</taxon>
        <taxon>Acari</taxon>
        <taxon>Parasitiformes</taxon>
        <taxon>Ixodida</taxon>
        <taxon>Ixodoidea</taxon>
        <taxon>Ixodidae</taxon>
        <taxon>Ixodinae</taxon>
        <taxon>Ixodes</taxon>
    </lineage>
</organism>
<accession>A0A6B0UVR9</accession>
<name>A0A6B0UVR9_IXORI</name>
<dbReference type="EMBL" id="GIFC01011498">
    <property type="protein sequence ID" value="MXU93581.1"/>
    <property type="molecule type" value="Transcribed_RNA"/>
</dbReference>
<reference evidence="2" key="1">
    <citation type="submission" date="2019-12" db="EMBL/GenBank/DDBJ databases">
        <title>An insight into the sialome of adult female Ixodes ricinus ticks feeding for 6 days.</title>
        <authorList>
            <person name="Perner J."/>
            <person name="Ribeiro J.M.C."/>
        </authorList>
    </citation>
    <scope>NUCLEOTIDE SEQUENCE</scope>
    <source>
        <strain evidence="2">Semi-engorged</strain>
        <tissue evidence="2">Salivary glands</tissue>
    </source>
</reference>
<dbReference type="AlphaFoldDB" id="A0A6B0UVR9"/>
<keyword evidence="1" id="KW-0812">Transmembrane</keyword>
<protein>
    <submittedName>
        <fullName evidence="2">Uncharacterized protein</fullName>
    </submittedName>
</protein>
<evidence type="ECO:0000256" key="1">
    <source>
        <dbReference type="SAM" id="Phobius"/>
    </source>
</evidence>
<keyword evidence="1" id="KW-0472">Membrane</keyword>
<evidence type="ECO:0000313" key="2">
    <source>
        <dbReference type="EMBL" id="MXU93581.1"/>
    </source>
</evidence>
<proteinExistence type="predicted"/>
<keyword evidence="1" id="KW-1133">Transmembrane helix</keyword>
<sequence length="148" mass="16559">MSWMKLPGSRNPFTSVVSSFLWCTSVSVTLSGKKTHSTGIGVRGPLPSTSIIIAFLCSFGFFFIWYASQDSGCSERWQTAPAYPVSVQLHTNSAESCLHTPPCSQGFGWHLRKILSRMDRRGNKRINWKTQTFNGGVLVPKNKKETKR</sequence>
<feature type="transmembrane region" description="Helical" evidence="1">
    <location>
        <begin position="48"/>
        <end position="67"/>
    </location>
</feature>